<dbReference type="InterPro" id="IPR036388">
    <property type="entry name" value="WH-like_DNA-bd_sf"/>
</dbReference>
<dbReference type="InterPro" id="IPR000847">
    <property type="entry name" value="LysR_HTH_N"/>
</dbReference>
<sequence length="84" mass="9130">MEKNAFIDVQHFVAVAQTGSFTAATLALGMTGSALSKSVMRLEARLGSKLLHRTTRRISLTPEGAPISRAASAPWRYWQTLKAV</sequence>
<gene>
    <name evidence="4" type="ORF">GCM10010981_21060</name>
</gene>
<proteinExistence type="inferred from homology"/>
<name>A0ABQ1FX12_9GAMM</name>
<dbReference type="Gene3D" id="1.10.10.10">
    <property type="entry name" value="Winged helix-like DNA-binding domain superfamily/Winged helix DNA-binding domain"/>
    <property type="match status" value="1"/>
</dbReference>
<feature type="domain" description="HTH lysR-type" evidence="3">
    <location>
        <begin position="12"/>
        <end position="61"/>
    </location>
</feature>
<dbReference type="PANTHER" id="PTHR30537">
    <property type="entry name" value="HTH-TYPE TRANSCRIPTIONAL REGULATOR"/>
    <property type="match status" value="1"/>
</dbReference>
<dbReference type="InterPro" id="IPR036390">
    <property type="entry name" value="WH_DNA-bd_sf"/>
</dbReference>
<feature type="transmembrane region" description="Helical" evidence="2">
    <location>
        <begin position="12"/>
        <end position="35"/>
    </location>
</feature>
<reference evidence="5" key="1">
    <citation type="journal article" date="2019" name="Int. J. Syst. Evol. Microbiol.">
        <title>The Global Catalogue of Microorganisms (GCM) 10K type strain sequencing project: providing services to taxonomists for standard genome sequencing and annotation.</title>
        <authorList>
            <consortium name="The Broad Institute Genomics Platform"/>
            <consortium name="The Broad Institute Genome Sequencing Center for Infectious Disease"/>
            <person name="Wu L."/>
            <person name="Ma J."/>
        </authorList>
    </citation>
    <scope>NUCLEOTIDE SEQUENCE [LARGE SCALE GENOMIC DNA]</scope>
    <source>
        <strain evidence="5">CGMCC 1.15439</strain>
    </source>
</reference>
<dbReference type="SUPFAM" id="SSF46785">
    <property type="entry name" value="Winged helix' DNA-binding domain"/>
    <property type="match status" value="1"/>
</dbReference>
<comment type="similarity">
    <text evidence="1">Belongs to the LysR transcriptional regulatory family.</text>
</comment>
<protein>
    <recommendedName>
        <fullName evidence="3">HTH lysR-type domain-containing protein</fullName>
    </recommendedName>
</protein>
<keyword evidence="2" id="KW-0812">Transmembrane</keyword>
<dbReference type="Pfam" id="PF00126">
    <property type="entry name" value="HTH_1"/>
    <property type="match status" value="1"/>
</dbReference>
<evidence type="ECO:0000313" key="4">
    <source>
        <dbReference type="EMBL" id="GGA31714.1"/>
    </source>
</evidence>
<keyword evidence="5" id="KW-1185">Reference proteome</keyword>
<dbReference type="PANTHER" id="PTHR30537:SF5">
    <property type="entry name" value="HTH-TYPE TRANSCRIPTIONAL ACTIVATOR TTDR-RELATED"/>
    <property type="match status" value="1"/>
</dbReference>
<keyword evidence="2" id="KW-1133">Transmembrane helix</keyword>
<accession>A0ABQ1FX12</accession>
<dbReference type="RefSeq" id="WP_229720733.1">
    <property type="nucleotide sequence ID" value="NZ_BMJA01000001.1"/>
</dbReference>
<evidence type="ECO:0000259" key="3">
    <source>
        <dbReference type="PROSITE" id="PS50931"/>
    </source>
</evidence>
<dbReference type="PROSITE" id="PS50931">
    <property type="entry name" value="HTH_LYSR"/>
    <property type="match status" value="1"/>
</dbReference>
<dbReference type="EMBL" id="BMJA01000001">
    <property type="protein sequence ID" value="GGA31714.1"/>
    <property type="molecule type" value="Genomic_DNA"/>
</dbReference>
<dbReference type="Proteomes" id="UP000620046">
    <property type="component" value="Unassembled WGS sequence"/>
</dbReference>
<dbReference type="InterPro" id="IPR058163">
    <property type="entry name" value="LysR-type_TF_proteobact-type"/>
</dbReference>
<comment type="caution">
    <text evidence="4">The sequence shown here is derived from an EMBL/GenBank/DDBJ whole genome shotgun (WGS) entry which is preliminary data.</text>
</comment>
<evidence type="ECO:0000256" key="2">
    <source>
        <dbReference type="SAM" id="Phobius"/>
    </source>
</evidence>
<evidence type="ECO:0000313" key="5">
    <source>
        <dbReference type="Proteomes" id="UP000620046"/>
    </source>
</evidence>
<keyword evidence="2" id="KW-0472">Membrane</keyword>
<evidence type="ECO:0000256" key="1">
    <source>
        <dbReference type="ARBA" id="ARBA00009437"/>
    </source>
</evidence>
<organism evidence="4 5">
    <name type="scientific">Dyella nitratireducens</name>
    <dbReference type="NCBI Taxonomy" id="1849580"/>
    <lineage>
        <taxon>Bacteria</taxon>
        <taxon>Pseudomonadati</taxon>
        <taxon>Pseudomonadota</taxon>
        <taxon>Gammaproteobacteria</taxon>
        <taxon>Lysobacterales</taxon>
        <taxon>Rhodanobacteraceae</taxon>
        <taxon>Dyella</taxon>
    </lineage>
</organism>